<dbReference type="SUPFAM" id="SSF51735">
    <property type="entry name" value="NAD(P)-binding Rossmann-fold domains"/>
    <property type="match status" value="1"/>
</dbReference>
<dbReference type="Gene3D" id="3.40.50.720">
    <property type="entry name" value="NAD(P)-binding Rossmann-like Domain"/>
    <property type="match status" value="1"/>
</dbReference>
<dbReference type="Pfam" id="PF05201">
    <property type="entry name" value="GlutR_N"/>
    <property type="match status" value="1"/>
</dbReference>
<keyword evidence="5" id="KW-0560">Oxidoreductase</keyword>
<dbReference type="FunFam" id="3.30.460.30:FF:000001">
    <property type="entry name" value="Glutamyl-tRNA reductase"/>
    <property type="match status" value="1"/>
</dbReference>
<dbReference type="InterPro" id="IPR036453">
    <property type="entry name" value="GluRdtase_dimer_dom_sf"/>
</dbReference>
<dbReference type="FunFam" id="3.40.50.720:FF:000031">
    <property type="entry name" value="Glutamyl-tRNA reductase"/>
    <property type="match status" value="1"/>
</dbReference>
<evidence type="ECO:0000313" key="11">
    <source>
        <dbReference type="EMBL" id="SUZ51701.1"/>
    </source>
</evidence>
<evidence type="ECO:0000259" key="8">
    <source>
        <dbReference type="Pfam" id="PF00745"/>
    </source>
</evidence>
<reference evidence="11" key="1">
    <citation type="submission" date="2018-05" db="EMBL/GenBank/DDBJ databases">
        <authorList>
            <person name="Lanie J.A."/>
            <person name="Ng W.-L."/>
            <person name="Kazmierczak K.M."/>
            <person name="Andrzejewski T.M."/>
            <person name="Davidsen T.M."/>
            <person name="Wayne K.J."/>
            <person name="Tettelin H."/>
            <person name="Glass J.I."/>
            <person name="Rusch D."/>
            <person name="Podicherti R."/>
            <person name="Tsui H.-C.T."/>
            <person name="Winkler M.E."/>
        </authorList>
    </citation>
    <scope>NUCLEOTIDE SEQUENCE</scope>
</reference>
<proteinExistence type="inferred from homology"/>
<evidence type="ECO:0000256" key="1">
    <source>
        <dbReference type="ARBA" id="ARBA00005059"/>
    </source>
</evidence>
<protein>
    <recommendedName>
        <fullName evidence="3">glutamyl-tRNA reductase</fullName>
        <ecNumber evidence="3">1.2.1.70</ecNumber>
    </recommendedName>
</protein>
<dbReference type="InterPro" id="IPR000343">
    <property type="entry name" value="4pyrrol_synth_GluRdtase"/>
</dbReference>
<feature type="domain" description="Tetrapyrrole biosynthesis glutamyl-tRNA reductase dimerisation" evidence="8">
    <location>
        <begin position="321"/>
        <end position="419"/>
    </location>
</feature>
<comment type="catalytic activity">
    <reaction evidence="7">
        <text>(S)-4-amino-5-oxopentanoate + tRNA(Glu) + NADP(+) = L-glutamyl-tRNA(Glu) + NADPH + H(+)</text>
        <dbReference type="Rhea" id="RHEA:12344"/>
        <dbReference type="Rhea" id="RHEA-COMP:9663"/>
        <dbReference type="Rhea" id="RHEA-COMP:9680"/>
        <dbReference type="ChEBI" id="CHEBI:15378"/>
        <dbReference type="ChEBI" id="CHEBI:57501"/>
        <dbReference type="ChEBI" id="CHEBI:57783"/>
        <dbReference type="ChEBI" id="CHEBI:58349"/>
        <dbReference type="ChEBI" id="CHEBI:78442"/>
        <dbReference type="ChEBI" id="CHEBI:78520"/>
        <dbReference type="EC" id="1.2.1.70"/>
    </reaction>
</comment>
<dbReference type="Pfam" id="PF00745">
    <property type="entry name" value="GlutR_dimer"/>
    <property type="match status" value="1"/>
</dbReference>
<dbReference type="PANTHER" id="PTHR43013">
    <property type="entry name" value="GLUTAMYL-TRNA REDUCTASE"/>
    <property type="match status" value="1"/>
</dbReference>
<dbReference type="NCBIfam" id="TIGR01035">
    <property type="entry name" value="hemA"/>
    <property type="match status" value="1"/>
</dbReference>
<keyword evidence="6" id="KW-0627">Porphyrin biosynthesis</keyword>
<dbReference type="GO" id="GO:0050661">
    <property type="term" value="F:NADP binding"/>
    <property type="evidence" value="ECO:0007669"/>
    <property type="project" value="InterPro"/>
</dbReference>
<evidence type="ECO:0000256" key="7">
    <source>
        <dbReference type="ARBA" id="ARBA00047464"/>
    </source>
</evidence>
<dbReference type="InterPro" id="IPR006151">
    <property type="entry name" value="Shikm_DH/Glu-tRNA_Rdtase"/>
</dbReference>
<accession>A0A381NAQ1</accession>
<dbReference type="AlphaFoldDB" id="A0A381NAQ1"/>
<dbReference type="InterPro" id="IPR015895">
    <property type="entry name" value="4pyrrol_synth_GluRdtase_N"/>
</dbReference>
<evidence type="ECO:0000256" key="2">
    <source>
        <dbReference type="ARBA" id="ARBA00005916"/>
    </source>
</evidence>
<sequence length="419" mass="44975">MSVVVVGLNHRTVPLDLLERMTVPSSLLPKALADLTSREHVTEAVVLSTCNRIEVYAFAEKFHGAYQDIRNFFAEVSHVAPEEFSDHLTSLYDGDAARHLFSVASGLDSAVLGEHEILGQVRTAWEVSSAEGAVGPVLNPLFRHALEVGKRVRTETAISRNITSVSQAAVAMATDRLGGLEGRQVLVVGAGEMGEGLARALHSGGVAGIRVANRTWDRAVEVAGRLGGVPVRLDDLPHHLAEVDVLLTSTGASAVILEHGDLASVVGERHGRELLVVDIAVPRDVDPAAGEIEGVTLLDMDDLREFAEVGIRERQREVTAVQAIVDAELDRYVDESTARSVAPLVASLRSRGDLVRSGELERLAARLGDLDDRQREAVEALAAGIVGKLLHEPTVRMKDAAGTARGERLAEALRDLFDL</sequence>
<dbReference type="PROSITE" id="PS00747">
    <property type="entry name" value="GLUTR"/>
    <property type="match status" value="1"/>
</dbReference>
<dbReference type="InterPro" id="IPR018214">
    <property type="entry name" value="GluRdtase_CS"/>
</dbReference>
<dbReference type="InterPro" id="IPR015896">
    <property type="entry name" value="4pyrrol_synth_GluRdtase_dimer"/>
</dbReference>
<dbReference type="PIRSF" id="PIRSF000445">
    <property type="entry name" value="4pyrrol_synth_GluRdtase"/>
    <property type="match status" value="1"/>
</dbReference>
<dbReference type="HAMAP" id="MF_00087">
    <property type="entry name" value="Glu_tRNA_reductase"/>
    <property type="match status" value="1"/>
</dbReference>
<organism evidence="11">
    <name type="scientific">marine metagenome</name>
    <dbReference type="NCBI Taxonomy" id="408172"/>
    <lineage>
        <taxon>unclassified sequences</taxon>
        <taxon>metagenomes</taxon>
        <taxon>ecological metagenomes</taxon>
    </lineage>
</organism>
<evidence type="ECO:0000256" key="3">
    <source>
        <dbReference type="ARBA" id="ARBA00012970"/>
    </source>
</evidence>
<feature type="domain" description="Glutamyl-tRNA reductase N-terminal" evidence="10">
    <location>
        <begin position="6"/>
        <end position="156"/>
    </location>
</feature>
<comment type="similarity">
    <text evidence="2">Belongs to the glutamyl-tRNA reductase family.</text>
</comment>
<evidence type="ECO:0000256" key="6">
    <source>
        <dbReference type="ARBA" id="ARBA00023244"/>
    </source>
</evidence>
<evidence type="ECO:0000259" key="9">
    <source>
        <dbReference type="Pfam" id="PF01488"/>
    </source>
</evidence>
<feature type="domain" description="Quinate/shikimate 5-dehydrogenase/glutamyl-tRNA reductase" evidence="9">
    <location>
        <begin position="172"/>
        <end position="305"/>
    </location>
</feature>
<dbReference type="NCBIfam" id="NF000744">
    <property type="entry name" value="PRK00045.1-3"/>
    <property type="match status" value="1"/>
</dbReference>
<dbReference type="GO" id="GO:0008883">
    <property type="term" value="F:glutamyl-tRNA reductase activity"/>
    <property type="evidence" value="ECO:0007669"/>
    <property type="project" value="UniProtKB-EC"/>
</dbReference>
<dbReference type="SUPFAM" id="SSF69742">
    <property type="entry name" value="Glutamyl tRNA-reductase catalytic, N-terminal domain"/>
    <property type="match status" value="1"/>
</dbReference>
<dbReference type="InterPro" id="IPR036343">
    <property type="entry name" value="GluRdtase_N_sf"/>
</dbReference>
<dbReference type="EC" id="1.2.1.70" evidence="3"/>
<dbReference type="Gene3D" id="3.30.460.30">
    <property type="entry name" value="Glutamyl-tRNA reductase, N-terminal domain"/>
    <property type="match status" value="1"/>
</dbReference>
<dbReference type="CDD" id="cd05213">
    <property type="entry name" value="NAD_bind_Glutamyl_tRNA_reduct"/>
    <property type="match status" value="1"/>
</dbReference>
<comment type="pathway">
    <text evidence="1">Porphyrin-containing compound metabolism; protoporphyrin-IX biosynthesis; 5-aminolevulinate from L-glutamyl-tRNA(Glu): step 1/2.</text>
</comment>
<dbReference type="GO" id="GO:0019353">
    <property type="term" value="P:protoporphyrinogen IX biosynthetic process from glutamate"/>
    <property type="evidence" value="ECO:0007669"/>
    <property type="project" value="TreeGrafter"/>
</dbReference>
<dbReference type="UniPathway" id="UPA00251">
    <property type="reaction ID" value="UER00316"/>
</dbReference>
<dbReference type="InterPro" id="IPR036291">
    <property type="entry name" value="NAD(P)-bd_dom_sf"/>
</dbReference>
<dbReference type="SUPFAM" id="SSF69075">
    <property type="entry name" value="Glutamyl tRNA-reductase dimerization domain"/>
    <property type="match status" value="1"/>
</dbReference>
<evidence type="ECO:0000259" key="10">
    <source>
        <dbReference type="Pfam" id="PF05201"/>
    </source>
</evidence>
<dbReference type="Pfam" id="PF01488">
    <property type="entry name" value="Shikimate_DH"/>
    <property type="match status" value="1"/>
</dbReference>
<keyword evidence="4" id="KW-0521">NADP</keyword>
<evidence type="ECO:0000256" key="4">
    <source>
        <dbReference type="ARBA" id="ARBA00022857"/>
    </source>
</evidence>
<name>A0A381NAQ1_9ZZZZ</name>
<evidence type="ECO:0000256" key="5">
    <source>
        <dbReference type="ARBA" id="ARBA00023002"/>
    </source>
</evidence>
<dbReference type="PANTHER" id="PTHR43013:SF1">
    <property type="entry name" value="GLUTAMYL-TRNA REDUCTASE"/>
    <property type="match status" value="1"/>
</dbReference>
<gene>
    <name evidence="11" type="ORF">METZ01_LOCUS4555</name>
</gene>
<dbReference type="EMBL" id="UINC01000234">
    <property type="protein sequence ID" value="SUZ51701.1"/>
    <property type="molecule type" value="Genomic_DNA"/>
</dbReference>